<evidence type="ECO:0000259" key="7">
    <source>
        <dbReference type="Pfam" id="PF03176"/>
    </source>
</evidence>
<dbReference type="AlphaFoldDB" id="A0A7V8V9F5"/>
<gene>
    <name evidence="8" type="ORF">HOV93_45710</name>
</gene>
<dbReference type="InterPro" id="IPR004869">
    <property type="entry name" value="MMPL_dom"/>
</dbReference>
<evidence type="ECO:0000256" key="2">
    <source>
        <dbReference type="ARBA" id="ARBA00022475"/>
    </source>
</evidence>
<feature type="transmembrane region" description="Helical" evidence="6">
    <location>
        <begin position="199"/>
        <end position="218"/>
    </location>
</feature>
<feature type="transmembrane region" description="Helical" evidence="6">
    <location>
        <begin position="327"/>
        <end position="348"/>
    </location>
</feature>
<dbReference type="PANTHER" id="PTHR33406">
    <property type="entry name" value="MEMBRANE PROTEIN MJ1562-RELATED"/>
    <property type="match status" value="1"/>
</dbReference>
<protein>
    <recommendedName>
        <fullName evidence="7">Membrane transport protein MMPL domain-containing protein</fullName>
    </recommendedName>
</protein>
<dbReference type="Pfam" id="PF03176">
    <property type="entry name" value="MMPL"/>
    <property type="match status" value="2"/>
</dbReference>
<dbReference type="InterPro" id="IPR050545">
    <property type="entry name" value="Mycobact_MmpL"/>
</dbReference>
<dbReference type="RefSeq" id="WP_207398754.1">
    <property type="nucleotide sequence ID" value="NZ_JABRWO010000014.1"/>
</dbReference>
<feature type="transmembrane region" description="Helical" evidence="6">
    <location>
        <begin position="252"/>
        <end position="275"/>
    </location>
</feature>
<reference evidence="8 9" key="1">
    <citation type="submission" date="2020-05" db="EMBL/GenBank/DDBJ databases">
        <title>Bremerella alba sp. nov., a novel planctomycete isolated from the surface of the macroalga Fucus spiralis.</title>
        <authorList>
            <person name="Godinho O."/>
            <person name="Botelho R."/>
            <person name="Albuquerque L."/>
            <person name="Wiegand S."/>
            <person name="Da Costa M.S."/>
            <person name="Lobo-Da-Cunha A."/>
            <person name="Jogler C."/>
            <person name="Lage O.M."/>
        </authorList>
    </citation>
    <scope>NUCLEOTIDE SEQUENCE [LARGE SCALE GENOMIC DNA]</scope>
    <source>
        <strain evidence="8 9">FF15</strain>
    </source>
</reference>
<dbReference type="PANTHER" id="PTHR33406:SF12">
    <property type="entry name" value="BLR2997 PROTEIN"/>
    <property type="match status" value="1"/>
</dbReference>
<sequence length="757" mass="83241">MSQSSWHDRFGWFILIFFLAVTPIVMIGTKGAWDGIKNRVEDWLPESFEETQRLIWFYDRFGTDELLMVSWKGCTLEDPRVAQYAQAISKSDEVDGKEVVWFGDVVTGPEALQSLTSEPLELPESLAVDRLKHWLIGENGDQTCVVAVVSPEGEENRAAAIEYAYEVANQVDGLTREDLIVAGTTLDGVAIDKASKGSLAALNLGSFAVCILIMAISFRSARATIIVFVLAIFCEQLSMAIMYFSGQQMDSVLTLASNLTYVLSISSGVHLMNYYRESLAHRSAKESVGWALRSALVPCLLSAGTTAVGMLSLTVSQIRPVSNFGAYAAASILAAAVVLLIWVPAAMYKFPVDPATWQRKNDSASRLQPIWEMLSRHMGSAKWPIFGGSLVALVVSVVGVQKISTSAQLHDLFWSDAPILRDYDWLEENVGPLIPIEVVLRVDQPEEVQTDERFRMIDHVQQSIQSVEGVSATMSAVTFAPVIPPKDEKGFRAVMRRASIRKILEGRLPRFVEMNYLRLEDGDELWRISARVRASDRLNYGAFMQRLRATVDNSLQDYPSVEPIYSGSVPLIFKAQSEMLSDLIKSFGLAFVMIAIIMMILLRNVVTGLFSMIPNVLPTLLAFGTMGYLGVQVEIGSLLTASAALGIAVDDSLHFISWFNKGLKAGKTKAAATLLAYEHCGLAMIQTSLICSLGLLVFSLSPFTPVSRFAWLMCGLLLTALLCDLLILPAILLCFTKKPKPTPESSEAGLGDVRVED</sequence>
<keyword evidence="4 6" id="KW-1133">Transmembrane helix</keyword>
<dbReference type="GO" id="GO:0005886">
    <property type="term" value="C:plasma membrane"/>
    <property type="evidence" value="ECO:0007669"/>
    <property type="project" value="UniProtKB-SubCell"/>
</dbReference>
<feature type="transmembrane region" description="Helical" evidence="6">
    <location>
        <begin position="383"/>
        <end position="400"/>
    </location>
</feature>
<keyword evidence="5 6" id="KW-0472">Membrane</keyword>
<evidence type="ECO:0000256" key="1">
    <source>
        <dbReference type="ARBA" id="ARBA00004651"/>
    </source>
</evidence>
<dbReference type="SUPFAM" id="SSF82866">
    <property type="entry name" value="Multidrug efflux transporter AcrB transmembrane domain"/>
    <property type="match status" value="2"/>
</dbReference>
<evidence type="ECO:0000256" key="4">
    <source>
        <dbReference type="ARBA" id="ARBA00022989"/>
    </source>
</evidence>
<dbReference type="Proteomes" id="UP000551616">
    <property type="component" value="Unassembled WGS sequence"/>
</dbReference>
<accession>A0A7V8V9F5</accession>
<organism evidence="8 9">
    <name type="scientific">Bremerella alba</name>
    <dbReference type="NCBI Taxonomy" id="980252"/>
    <lineage>
        <taxon>Bacteria</taxon>
        <taxon>Pseudomonadati</taxon>
        <taxon>Planctomycetota</taxon>
        <taxon>Planctomycetia</taxon>
        <taxon>Pirellulales</taxon>
        <taxon>Pirellulaceae</taxon>
        <taxon>Bremerella</taxon>
    </lineage>
</organism>
<feature type="transmembrane region" description="Helical" evidence="6">
    <location>
        <begin position="670"/>
        <end position="697"/>
    </location>
</feature>
<evidence type="ECO:0000313" key="8">
    <source>
        <dbReference type="EMBL" id="MBA2117373.1"/>
    </source>
</evidence>
<evidence type="ECO:0000256" key="6">
    <source>
        <dbReference type="SAM" id="Phobius"/>
    </source>
</evidence>
<keyword evidence="3 6" id="KW-0812">Transmembrane</keyword>
<feature type="transmembrane region" description="Helical" evidence="6">
    <location>
        <begin position="12"/>
        <end position="29"/>
    </location>
</feature>
<evidence type="ECO:0000256" key="5">
    <source>
        <dbReference type="ARBA" id="ARBA00023136"/>
    </source>
</evidence>
<feature type="transmembrane region" description="Helical" evidence="6">
    <location>
        <begin position="709"/>
        <end position="735"/>
    </location>
</feature>
<name>A0A7V8V9F5_9BACT</name>
<keyword evidence="2" id="KW-1003">Cell membrane</keyword>
<comment type="subcellular location">
    <subcellularLocation>
        <location evidence="1">Cell membrane</location>
        <topology evidence="1">Multi-pass membrane protein</topology>
    </subcellularLocation>
</comment>
<dbReference type="Gene3D" id="1.20.1640.10">
    <property type="entry name" value="Multidrug efflux transporter AcrB transmembrane domain"/>
    <property type="match status" value="2"/>
</dbReference>
<keyword evidence="9" id="KW-1185">Reference proteome</keyword>
<feature type="domain" description="Membrane transport protein MMPL" evidence="7">
    <location>
        <begin position="581"/>
        <end position="738"/>
    </location>
</feature>
<comment type="caution">
    <text evidence="8">The sequence shown here is derived from an EMBL/GenBank/DDBJ whole genome shotgun (WGS) entry which is preliminary data.</text>
</comment>
<feature type="domain" description="Membrane transport protein MMPL" evidence="7">
    <location>
        <begin position="141"/>
        <end position="348"/>
    </location>
</feature>
<evidence type="ECO:0000256" key="3">
    <source>
        <dbReference type="ARBA" id="ARBA00022692"/>
    </source>
</evidence>
<feature type="transmembrane region" description="Helical" evidence="6">
    <location>
        <begin position="224"/>
        <end position="245"/>
    </location>
</feature>
<feature type="transmembrane region" description="Helical" evidence="6">
    <location>
        <begin position="295"/>
        <end position="315"/>
    </location>
</feature>
<evidence type="ECO:0000313" key="9">
    <source>
        <dbReference type="Proteomes" id="UP000551616"/>
    </source>
</evidence>
<feature type="transmembrane region" description="Helical" evidence="6">
    <location>
        <begin position="587"/>
        <end position="606"/>
    </location>
</feature>
<proteinExistence type="predicted"/>
<dbReference type="EMBL" id="JABRWO010000014">
    <property type="protein sequence ID" value="MBA2117373.1"/>
    <property type="molecule type" value="Genomic_DNA"/>
</dbReference>